<dbReference type="InterPro" id="IPR055768">
    <property type="entry name" value="DUF7344"/>
</dbReference>
<proteinExistence type="predicted"/>
<name>A0A7D6CMN4_9EURY</name>
<evidence type="ECO:0000313" key="2">
    <source>
        <dbReference type="EMBL" id="QLK25097.1"/>
    </source>
</evidence>
<dbReference type="KEGG" id="nay:HYG81_13435"/>
<dbReference type="EMBL" id="CP059154">
    <property type="protein sequence ID" value="QLK25097.1"/>
    <property type="molecule type" value="Genomic_DNA"/>
</dbReference>
<keyword evidence="3" id="KW-1185">Reference proteome</keyword>
<dbReference type="GeneID" id="56144226"/>
<evidence type="ECO:0000259" key="1">
    <source>
        <dbReference type="Pfam" id="PF24035"/>
    </source>
</evidence>
<dbReference type="AlphaFoldDB" id="A0A7D6CMN4"/>
<protein>
    <recommendedName>
        <fullName evidence="1">DUF7344 domain-containing protein</fullName>
    </recommendedName>
</protein>
<feature type="domain" description="DUF7344" evidence="1">
    <location>
        <begin position="2"/>
        <end position="69"/>
    </location>
</feature>
<gene>
    <name evidence="2" type="ORF">HYG81_13435</name>
</gene>
<dbReference type="Pfam" id="PF24035">
    <property type="entry name" value="DUF7344"/>
    <property type="match status" value="1"/>
</dbReference>
<organism evidence="2 3">
    <name type="scientific">Natrinema zhouii</name>
    <dbReference type="NCBI Taxonomy" id="1710539"/>
    <lineage>
        <taxon>Archaea</taxon>
        <taxon>Methanobacteriati</taxon>
        <taxon>Methanobacteriota</taxon>
        <taxon>Stenosarchaea group</taxon>
        <taxon>Halobacteria</taxon>
        <taxon>Halobacteriales</taxon>
        <taxon>Natrialbaceae</taxon>
        <taxon>Natrinema</taxon>
    </lineage>
</organism>
<sequence>MLTTLEDTETTMTVRDVSNEVVAREYTVPLPDVPSDDVKRVYLSLIHVHLPLLAEADMIDYDSKRGVIEDTDLEDIRSLLSTIAADELSFEPAR</sequence>
<evidence type="ECO:0000313" key="3">
    <source>
        <dbReference type="Proteomes" id="UP000510869"/>
    </source>
</evidence>
<dbReference type="Proteomes" id="UP000510869">
    <property type="component" value="Chromosome"/>
</dbReference>
<dbReference type="OrthoDB" id="247722at2157"/>
<reference evidence="2 3" key="1">
    <citation type="submission" date="2020-07" db="EMBL/GenBank/DDBJ databases">
        <title>Natrinema (YPL30) sp. nov. and Haloterrigena xxxxxx (YPL8) sp. nov., isolated from a salt mine.</title>
        <authorList>
            <person name="Cui H."/>
        </authorList>
    </citation>
    <scope>NUCLEOTIDE SEQUENCE [LARGE SCALE GENOMIC DNA]</scope>
    <source>
        <strain evidence="2 3">YPL13</strain>
    </source>
</reference>
<dbReference type="RefSeq" id="WP_180840288.1">
    <property type="nucleotide sequence ID" value="NZ_CP059154.1"/>
</dbReference>
<accession>A0A7D6CMN4</accession>